<keyword evidence="4" id="KW-1185">Reference proteome</keyword>
<dbReference type="InterPro" id="IPR051534">
    <property type="entry name" value="CBASS_pafABC_assoc_protein"/>
</dbReference>
<sequence>MDNRSTPLRKEKRNAIIYIIYELLKGKRLSTKEISELVMKDQRTCERYIKELEEADLPIRKEGVKYYLNTDDGYVPFYLTKEKINMLYIALISFSAFGRDLNLVDEILEQIEELMPPSNKELLNNIKNNLIVKRRYELIQDFNFSSYNVFMLLLEAFTNRRSVTIKYKGKRSHDYRIIDVYGFCLAKETYYVNAYCHRYQTLLMFRIDRITECSLEDMYYTIDKSFDLRGFYKYTWEIEKSREPFDFEVLIFGKSVHNVKERKWCENQNIEERFDGGISFKGTTSSEQEFKKWILSFGSDIKVIKPEWLKEDIKSELEKALQLYK</sequence>
<comment type="caution">
    <text evidence="3">The sequence shown here is derived from an EMBL/GenBank/DDBJ whole genome shotgun (WGS) entry which is preliminary data.</text>
</comment>
<feature type="domain" description="WYL" evidence="1">
    <location>
        <begin position="149"/>
        <end position="213"/>
    </location>
</feature>
<dbReference type="RefSeq" id="WP_318798026.1">
    <property type="nucleotide sequence ID" value="NZ_JARUJP010000009.1"/>
</dbReference>
<protein>
    <submittedName>
        <fullName evidence="3">WYL domain-containing transcriptional regulator</fullName>
    </submittedName>
</protein>
<gene>
    <name evidence="3" type="ORF">P8V03_09795</name>
</gene>
<dbReference type="EMBL" id="JARUJP010000009">
    <property type="protein sequence ID" value="MDW8801446.1"/>
    <property type="molecule type" value="Genomic_DNA"/>
</dbReference>
<dbReference type="InterPro" id="IPR026881">
    <property type="entry name" value="WYL_dom"/>
</dbReference>
<accession>A0ABU4JTG9</accession>
<feature type="domain" description="WCX" evidence="2">
    <location>
        <begin position="244"/>
        <end position="321"/>
    </location>
</feature>
<name>A0ABU4JTG9_9CLOT</name>
<dbReference type="Pfam" id="PF25583">
    <property type="entry name" value="WCX"/>
    <property type="match status" value="1"/>
</dbReference>
<dbReference type="PROSITE" id="PS52050">
    <property type="entry name" value="WYL"/>
    <property type="match status" value="1"/>
</dbReference>
<dbReference type="Proteomes" id="UP001281656">
    <property type="component" value="Unassembled WGS sequence"/>
</dbReference>
<reference evidence="3 4" key="1">
    <citation type="submission" date="2023-04" db="EMBL/GenBank/DDBJ databases">
        <title>Clostridium tannerae sp. nov., isolated from the fecal material of an alpaca.</title>
        <authorList>
            <person name="Miller S."/>
            <person name="Hendry M."/>
            <person name="King J."/>
            <person name="Sankaranarayanan K."/>
            <person name="Lawson P.A."/>
        </authorList>
    </citation>
    <scope>NUCLEOTIDE SEQUENCE [LARGE SCALE GENOMIC DNA]</scope>
    <source>
        <strain evidence="3 4">A1-XYC3</strain>
    </source>
</reference>
<evidence type="ECO:0000259" key="2">
    <source>
        <dbReference type="Pfam" id="PF25583"/>
    </source>
</evidence>
<evidence type="ECO:0000259" key="1">
    <source>
        <dbReference type="Pfam" id="PF13280"/>
    </source>
</evidence>
<organism evidence="3 4">
    <name type="scientific">Clostridium tanneri</name>
    <dbReference type="NCBI Taxonomy" id="3037988"/>
    <lineage>
        <taxon>Bacteria</taxon>
        <taxon>Bacillati</taxon>
        <taxon>Bacillota</taxon>
        <taxon>Clostridia</taxon>
        <taxon>Eubacteriales</taxon>
        <taxon>Clostridiaceae</taxon>
        <taxon>Clostridium</taxon>
    </lineage>
</organism>
<evidence type="ECO:0000313" key="4">
    <source>
        <dbReference type="Proteomes" id="UP001281656"/>
    </source>
</evidence>
<proteinExistence type="predicted"/>
<dbReference type="Pfam" id="PF13280">
    <property type="entry name" value="WYL"/>
    <property type="match status" value="1"/>
</dbReference>
<dbReference type="SUPFAM" id="SSF46785">
    <property type="entry name" value="Winged helix' DNA-binding domain"/>
    <property type="match status" value="1"/>
</dbReference>
<dbReference type="InterPro" id="IPR036390">
    <property type="entry name" value="WH_DNA-bd_sf"/>
</dbReference>
<evidence type="ECO:0000313" key="3">
    <source>
        <dbReference type="EMBL" id="MDW8801446.1"/>
    </source>
</evidence>
<dbReference type="PANTHER" id="PTHR34580:SF1">
    <property type="entry name" value="PROTEIN PAFC"/>
    <property type="match status" value="1"/>
</dbReference>
<dbReference type="InterPro" id="IPR057727">
    <property type="entry name" value="WCX_dom"/>
</dbReference>
<dbReference type="PANTHER" id="PTHR34580">
    <property type="match status" value="1"/>
</dbReference>